<name>A0ABR2M5C2_9ASPA</name>
<keyword evidence="3" id="KW-0238">DNA-binding</keyword>
<dbReference type="InterPro" id="IPR001471">
    <property type="entry name" value="AP2/ERF_dom"/>
</dbReference>
<comment type="caution">
    <text evidence="8">The sequence shown here is derived from an EMBL/GenBank/DDBJ whole genome shotgun (WGS) entry which is preliminary data.</text>
</comment>
<dbReference type="SUPFAM" id="SSF54171">
    <property type="entry name" value="DNA-binding domain"/>
    <property type="match status" value="1"/>
</dbReference>
<feature type="compositionally biased region" description="Basic and acidic residues" evidence="6">
    <location>
        <begin position="1"/>
        <end position="11"/>
    </location>
</feature>
<dbReference type="Pfam" id="PF00847">
    <property type="entry name" value="AP2"/>
    <property type="match status" value="1"/>
</dbReference>
<keyword evidence="9" id="KW-1185">Reference proteome</keyword>
<feature type="domain" description="AP2/ERF" evidence="7">
    <location>
        <begin position="29"/>
        <end position="86"/>
    </location>
</feature>
<evidence type="ECO:0000256" key="1">
    <source>
        <dbReference type="ARBA" id="ARBA00004123"/>
    </source>
</evidence>
<protein>
    <submittedName>
        <fullName evidence="8">Ethylene-responsive transcription factor RAP2-11</fullName>
    </submittedName>
</protein>
<gene>
    <name evidence="8" type="primary">RAP2-11</name>
    <name evidence="8" type="ORF">KSP40_PGU018920</name>
</gene>
<dbReference type="InterPro" id="IPR036955">
    <property type="entry name" value="AP2/ERF_dom_sf"/>
</dbReference>
<evidence type="ECO:0000256" key="4">
    <source>
        <dbReference type="ARBA" id="ARBA00023163"/>
    </source>
</evidence>
<keyword evidence="2" id="KW-0805">Transcription regulation</keyword>
<evidence type="ECO:0000259" key="7">
    <source>
        <dbReference type="PROSITE" id="PS51032"/>
    </source>
</evidence>
<dbReference type="SMART" id="SM00380">
    <property type="entry name" value="AP2"/>
    <property type="match status" value="1"/>
</dbReference>
<dbReference type="PROSITE" id="PS51032">
    <property type="entry name" value="AP2_ERF"/>
    <property type="match status" value="1"/>
</dbReference>
<dbReference type="Proteomes" id="UP001412067">
    <property type="component" value="Unassembled WGS sequence"/>
</dbReference>
<keyword evidence="4" id="KW-0804">Transcription</keyword>
<evidence type="ECO:0000313" key="8">
    <source>
        <dbReference type="EMBL" id="KAK8959025.1"/>
    </source>
</evidence>
<accession>A0ABR2M5C2</accession>
<evidence type="ECO:0000256" key="5">
    <source>
        <dbReference type="ARBA" id="ARBA00023242"/>
    </source>
</evidence>
<reference evidence="8 9" key="1">
    <citation type="journal article" date="2022" name="Nat. Plants">
        <title>Genomes of leafy and leafless Platanthera orchids illuminate the evolution of mycoheterotrophy.</title>
        <authorList>
            <person name="Li M.H."/>
            <person name="Liu K.W."/>
            <person name="Li Z."/>
            <person name="Lu H.C."/>
            <person name="Ye Q.L."/>
            <person name="Zhang D."/>
            <person name="Wang J.Y."/>
            <person name="Li Y.F."/>
            <person name="Zhong Z.M."/>
            <person name="Liu X."/>
            <person name="Yu X."/>
            <person name="Liu D.K."/>
            <person name="Tu X.D."/>
            <person name="Liu B."/>
            <person name="Hao Y."/>
            <person name="Liao X.Y."/>
            <person name="Jiang Y.T."/>
            <person name="Sun W.H."/>
            <person name="Chen J."/>
            <person name="Chen Y.Q."/>
            <person name="Ai Y."/>
            <person name="Zhai J.W."/>
            <person name="Wu S.S."/>
            <person name="Zhou Z."/>
            <person name="Hsiao Y.Y."/>
            <person name="Wu W.L."/>
            <person name="Chen Y.Y."/>
            <person name="Lin Y.F."/>
            <person name="Hsu J.L."/>
            <person name="Li C.Y."/>
            <person name="Wang Z.W."/>
            <person name="Zhao X."/>
            <person name="Zhong W.Y."/>
            <person name="Ma X.K."/>
            <person name="Ma L."/>
            <person name="Huang J."/>
            <person name="Chen G.Z."/>
            <person name="Huang M.Z."/>
            <person name="Huang L."/>
            <person name="Peng D.H."/>
            <person name="Luo Y.B."/>
            <person name="Zou S.Q."/>
            <person name="Chen S.P."/>
            <person name="Lan S."/>
            <person name="Tsai W.C."/>
            <person name="Van de Peer Y."/>
            <person name="Liu Z.J."/>
        </authorList>
    </citation>
    <scope>NUCLEOTIDE SEQUENCE [LARGE SCALE GENOMIC DNA]</scope>
    <source>
        <strain evidence="8">Lor288</strain>
    </source>
</reference>
<organism evidence="8 9">
    <name type="scientific">Platanthera guangdongensis</name>
    <dbReference type="NCBI Taxonomy" id="2320717"/>
    <lineage>
        <taxon>Eukaryota</taxon>
        <taxon>Viridiplantae</taxon>
        <taxon>Streptophyta</taxon>
        <taxon>Embryophyta</taxon>
        <taxon>Tracheophyta</taxon>
        <taxon>Spermatophyta</taxon>
        <taxon>Magnoliopsida</taxon>
        <taxon>Liliopsida</taxon>
        <taxon>Asparagales</taxon>
        <taxon>Orchidaceae</taxon>
        <taxon>Orchidoideae</taxon>
        <taxon>Orchideae</taxon>
        <taxon>Orchidinae</taxon>
        <taxon>Platanthera</taxon>
    </lineage>
</organism>
<dbReference type="Gene3D" id="3.30.730.10">
    <property type="entry name" value="AP2/ERF domain"/>
    <property type="match status" value="1"/>
</dbReference>
<evidence type="ECO:0000313" key="9">
    <source>
        <dbReference type="Proteomes" id="UP001412067"/>
    </source>
</evidence>
<sequence length="239" mass="26522">MATRKTEENKTNEGAVPKAAGDGGHLRKRYMGVRQSPSGRWVAEIKATAQKIRLWLGTFDTAEEAARAYDEAACLLRGANTRTNFWSRPGVPRPTPSVLPAKVIKHILTHFESQRAAEGDQQPMQLRPPRQPTLPTQTQLQLQAAKEHLEIEPITRIAYSDQLLSDASVSGSSAGSGEENEFSITYNCNMGVRYDDVISMKGNEEEEVVDMDLKWLEEELSCFYTPLEMALLPEGSPSS</sequence>
<dbReference type="EMBL" id="JBBWWR010000012">
    <property type="protein sequence ID" value="KAK8959025.1"/>
    <property type="molecule type" value="Genomic_DNA"/>
</dbReference>
<evidence type="ECO:0000256" key="2">
    <source>
        <dbReference type="ARBA" id="ARBA00023015"/>
    </source>
</evidence>
<dbReference type="PANTHER" id="PTHR31194">
    <property type="entry name" value="SHN SHINE , DNA BINDING / TRANSCRIPTION FACTOR"/>
    <property type="match status" value="1"/>
</dbReference>
<dbReference type="CDD" id="cd00018">
    <property type="entry name" value="AP2"/>
    <property type="match status" value="1"/>
</dbReference>
<dbReference type="InterPro" id="IPR016177">
    <property type="entry name" value="DNA-bd_dom_sf"/>
</dbReference>
<evidence type="ECO:0000256" key="6">
    <source>
        <dbReference type="SAM" id="MobiDB-lite"/>
    </source>
</evidence>
<dbReference type="PANTHER" id="PTHR31194:SF197">
    <property type="entry name" value="OS12G0582900 PROTEIN"/>
    <property type="match status" value="1"/>
</dbReference>
<feature type="region of interest" description="Disordered" evidence="6">
    <location>
        <begin position="1"/>
        <end position="25"/>
    </location>
</feature>
<proteinExistence type="predicted"/>
<dbReference type="InterPro" id="IPR050913">
    <property type="entry name" value="AP2/ERF_ERF"/>
</dbReference>
<evidence type="ECO:0000256" key="3">
    <source>
        <dbReference type="ARBA" id="ARBA00023125"/>
    </source>
</evidence>
<comment type="subcellular location">
    <subcellularLocation>
        <location evidence="1">Nucleus</location>
    </subcellularLocation>
</comment>
<keyword evidence="5" id="KW-0539">Nucleus</keyword>
<dbReference type="PRINTS" id="PR00367">
    <property type="entry name" value="ETHRSPELEMNT"/>
</dbReference>